<dbReference type="PANTHER" id="PTHR11644:SF2">
    <property type="entry name" value="CYTIDINE DEAMINASE"/>
    <property type="match status" value="1"/>
</dbReference>
<keyword evidence="3 6" id="KW-0479">Metal-binding</keyword>
<dbReference type="RefSeq" id="WP_090923023.1">
    <property type="nucleotide sequence ID" value="NZ_CP016180.1"/>
</dbReference>
<reference evidence="13" key="1">
    <citation type="submission" date="2016-10" db="EMBL/GenBank/DDBJ databases">
        <authorList>
            <person name="Varghese N."/>
            <person name="Submissions S."/>
        </authorList>
    </citation>
    <scope>NUCLEOTIDE SEQUENCE [LARGE SCALE GENOMIC DNA]</scope>
    <source>
        <strain evidence="13">DSM 24204</strain>
    </source>
</reference>
<evidence type="ECO:0000256" key="1">
    <source>
        <dbReference type="ARBA" id="ARBA00006576"/>
    </source>
</evidence>
<dbReference type="PIRSF" id="PIRSF006334">
    <property type="entry name" value="Cdd_plus_pseudo"/>
    <property type="match status" value="1"/>
</dbReference>
<evidence type="ECO:0000256" key="2">
    <source>
        <dbReference type="ARBA" id="ARBA00011738"/>
    </source>
</evidence>
<evidence type="ECO:0000256" key="7">
    <source>
        <dbReference type="PIRSR" id="PIRSR006334-1"/>
    </source>
</evidence>
<dbReference type="NCBIfam" id="TIGR01355">
    <property type="entry name" value="cyt_deam_dimer"/>
    <property type="match status" value="1"/>
</dbReference>
<dbReference type="Pfam" id="PF08211">
    <property type="entry name" value="dCMP_cyt_deam_2"/>
    <property type="match status" value="1"/>
</dbReference>
<dbReference type="GO" id="GO:0004126">
    <property type="term" value="F:cytidine deaminase activity"/>
    <property type="evidence" value="ECO:0007669"/>
    <property type="project" value="UniProtKB-UniRule"/>
</dbReference>
<dbReference type="InterPro" id="IPR006263">
    <property type="entry name" value="Cyt_deam_dimer"/>
</dbReference>
<evidence type="ECO:0000313" key="14">
    <source>
        <dbReference type="Proteomes" id="UP001224812"/>
    </source>
</evidence>
<dbReference type="PANTHER" id="PTHR11644">
    <property type="entry name" value="CYTIDINE DEAMINASE"/>
    <property type="match status" value="1"/>
</dbReference>
<reference evidence="11 14" key="3">
    <citation type="journal article" date="2023" name="Front. Microbiol.">
        <title>Phylogeography and host specificity of Pasteurellaceae pathogenic to sea-farmed fish in the north-east Atlantic.</title>
        <authorList>
            <person name="Gulla S."/>
            <person name="Colquhoun D.J."/>
            <person name="Olsen A.B."/>
            <person name="Spilsberg B."/>
            <person name="Lagesen K."/>
            <person name="Aakesson C.P."/>
            <person name="Strom S."/>
            <person name="Manji F."/>
            <person name="Birkbeck T.H."/>
            <person name="Nilsen H.K."/>
        </authorList>
    </citation>
    <scope>NUCLEOTIDE SEQUENCE [LARGE SCALE GENOMIC DNA]</scope>
    <source>
        <strain evidence="11 14">VIO11850</strain>
    </source>
</reference>
<feature type="active site" description="Proton donor" evidence="6 7">
    <location>
        <position position="109"/>
    </location>
</feature>
<gene>
    <name evidence="6 11" type="primary">cdd</name>
    <name evidence="11" type="ORF">QJT92_07735</name>
    <name evidence="12" type="ORF">SAMN05444853_12523</name>
</gene>
<comment type="function">
    <text evidence="6">This enzyme scavenges exogenous and endogenous cytidine and 2'-deoxycytidine for UMP synthesis.</text>
</comment>
<sequence length="298" mass="33027">MQNQTVSGRLEQLSKKENNAVVSEIIDCLSTQSFKGRLSAETVEKLCQKFQLSKIELALQCLSIASCYGLTPISNFNVGAVAIGASGVFYFGANQEYENVAIAQTVHAEQSAISHAWHSNEKSITDIVVNYTPCGHCRQFLNELNVASNLKIHLPHSQNNLLHSYLPDSFGPKDLDISELLFDHQDHQFELANPEPIVQAALKAFNHSHAPYSNTYCGVALAFENGEIVTGRYIENAAFNPSFPPLQSALNYRRLNGLSEEKISRIVMVEKQSGLSHKQVTETLAKAFLDIDVEYILI</sequence>
<comment type="similarity">
    <text evidence="1 6">Belongs to the cytidine and deoxycytidylate deaminase family.</text>
</comment>
<comment type="catalytic activity">
    <reaction evidence="6">
        <text>cytidine + H2O + H(+) = uridine + NH4(+)</text>
        <dbReference type="Rhea" id="RHEA:16069"/>
        <dbReference type="ChEBI" id="CHEBI:15377"/>
        <dbReference type="ChEBI" id="CHEBI:15378"/>
        <dbReference type="ChEBI" id="CHEBI:16704"/>
        <dbReference type="ChEBI" id="CHEBI:17562"/>
        <dbReference type="ChEBI" id="CHEBI:28938"/>
        <dbReference type="EC" id="3.5.4.5"/>
    </reaction>
</comment>
<dbReference type="Proteomes" id="UP001224812">
    <property type="component" value="Unassembled WGS sequence"/>
</dbReference>
<evidence type="ECO:0000256" key="4">
    <source>
        <dbReference type="ARBA" id="ARBA00022801"/>
    </source>
</evidence>
<name>A0A1H7ZGL2_9PAST</name>
<feature type="binding site" evidence="6 9">
    <location>
        <position position="107"/>
    </location>
    <ligand>
        <name>Zn(2+)</name>
        <dbReference type="ChEBI" id="CHEBI:29105"/>
        <note>catalytic</note>
    </ligand>
</feature>
<accession>A0A1H7ZGL2</accession>
<dbReference type="HAMAP" id="MF_01558">
    <property type="entry name" value="Cyt_deam"/>
    <property type="match status" value="1"/>
</dbReference>
<dbReference type="InterPro" id="IPR013171">
    <property type="entry name" value="Cyd/dCyd_deaminase_Zn-bd"/>
</dbReference>
<dbReference type="Pfam" id="PF00383">
    <property type="entry name" value="dCMP_cyt_deam_1"/>
    <property type="match status" value="1"/>
</dbReference>
<comment type="cofactor">
    <cofactor evidence="6 9">
        <name>Zn(2+)</name>
        <dbReference type="ChEBI" id="CHEBI:29105"/>
    </cofactor>
    <text evidence="6 9">Binds 1 zinc ion.</text>
</comment>
<dbReference type="NCBIfam" id="NF006537">
    <property type="entry name" value="PRK09027.1"/>
    <property type="match status" value="1"/>
</dbReference>
<evidence type="ECO:0000256" key="6">
    <source>
        <dbReference type="HAMAP-Rule" id="MF_01558"/>
    </source>
</evidence>
<feature type="binding site" evidence="6 8">
    <location>
        <begin position="94"/>
        <end position="96"/>
    </location>
    <ligand>
        <name>substrate</name>
    </ligand>
</feature>
<dbReference type="OrthoDB" id="9795347at2"/>
<feature type="domain" description="CMP/dCMP-type deaminase" evidence="10">
    <location>
        <begin position="53"/>
        <end position="168"/>
    </location>
</feature>
<dbReference type="EC" id="3.5.4.5" evidence="6"/>
<evidence type="ECO:0000313" key="13">
    <source>
        <dbReference type="Proteomes" id="UP000198883"/>
    </source>
</evidence>
<dbReference type="FunFam" id="3.40.140.10:FF:000007">
    <property type="entry name" value="Cytidine deaminase"/>
    <property type="match status" value="1"/>
</dbReference>
<reference evidence="12" key="2">
    <citation type="submission" date="2016-10" db="EMBL/GenBank/DDBJ databases">
        <authorList>
            <person name="de Groot N.N."/>
        </authorList>
    </citation>
    <scope>NUCLEOTIDE SEQUENCE [LARGE SCALE GENOMIC DNA]</scope>
    <source>
        <strain evidence="12">DSM 24204</strain>
    </source>
</reference>
<keyword evidence="5 6" id="KW-0862">Zinc</keyword>
<keyword evidence="14" id="KW-1185">Reference proteome</keyword>
<keyword evidence="4 6" id="KW-0378">Hydrolase</keyword>
<feature type="binding site" evidence="6 9">
    <location>
        <position position="137"/>
    </location>
    <ligand>
        <name>Zn(2+)</name>
        <dbReference type="ChEBI" id="CHEBI:29105"/>
        <note>catalytic</note>
    </ligand>
</feature>
<dbReference type="EMBL" id="JASAVS010000016">
    <property type="protein sequence ID" value="MDP8085807.1"/>
    <property type="molecule type" value="Genomic_DNA"/>
</dbReference>
<feature type="binding site" evidence="6 9">
    <location>
        <position position="134"/>
    </location>
    <ligand>
        <name>Zn(2+)</name>
        <dbReference type="ChEBI" id="CHEBI:29105"/>
        <note>catalytic</note>
    </ligand>
</feature>
<dbReference type="STRING" id="97481.SAMN05444853_12523"/>
<dbReference type="PROSITE" id="PS00903">
    <property type="entry name" value="CYT_DCMP_DEAMINASES_1"/>
    <property type="match status" value="1"/>
</dbReference>
<dbReference type="PROSITE" id="PS51747">
    <property type="entry name" value="CYT_DCMP_DEAMINASES_2"/>
    <property type="match status" value="2"/>
</dbReference>
<dbReference type="InterPro" id="IPR020797">
    <property type="entry name" value="Cytidine_deaminase_bacteria"/>
</dbReference>
<evidence type="ECO:0000256" key="9">
    <source>
        <dbReference type="PIRSR" id="PIRSR006334-3"/>
    </source>
</evidence>
<dbReference type="Gene3D" id="3.40.140.10">
    <property type="entry name" value="Cytidine Deaminase, domain 2"/>
    <property type="match status" value="2"/>
</dbReference>
<dbReference type="InterPro" id="IPR016193">
    <property type="entry name" value="Cytidine_deaminase-like"/>
</dbReference>
<dbReference type="GeneID" id="83543744"/>
<organism evidence="12 13">
    <name type="scientific">Phocoenobacter skyensis</name>
    <dbReference type="NCBI Taxonomy" id="97481"/>
    <lineage>
        <taxon>Bacteria</taxon>
        <taxon>Pseudomonadati</taxon>
        <taxon>Pseudomonadota</taxon>
        <taxon>Gammaproteobacteria</taxon>
        <taxon>Pasteurellales</taxon>
        <taxon>Pasteurellaceae</taxon>
        <taxon>Phocoenobacter</taxon>
    </lineage>
</organism>
<evidence type="ECO:0000256" key="3">
    <source>
        <dbReference type="ARBA" id="ARBA00022723"/>
    </source>
</evidence>
<dbReference type="InterPro" id="IPR002125">
    <property type="entry name" value="CMP_dCMP_dom"/>
</dbReference>
<comment type="catalytic activity">
    <reaction evidence="6">
        <text>2'-deoxycytidine + H2O + H(+) = 2'-deoxyuridine + NH4(+)</text>
        <dbReference type="Rhea" id="RHEA:13433"/>
        <dbReference type="ChEBI" id="CHEBI:15377"/>
        <dbReference type="ChEBI" id="CHEBI:15378"/>
        <dbReference type="ChEBI" id="CHEBI:15698"/>
        <dbReference type="ChEBI" id="CHEBI:16450"/>
        <dbReference type="ChEBI" id="CHEBI:28938"/>
        <dbReference type="EC" id="3.5.4.5"/>
    </reaction>
</comment>
<protein>
    <recommendedName>
        <fullName evidence="6">Cytidine deaminase</fullName>
        <ecNumber evidence="6">3.5.4.5</ecNumber>
    </recommendedName>
    <alternativeName>
        <fullName evidence="6">Cytidine aminohydrolase</fullName>
        <shortName evidence="6">CDA</shortName>
    </alternativeName>
</protein>
<comment type="subunit">
    <text evidence="2 6">Homodimer.</text>
</comment>
<dbReference type="GO" id="GO:0005829">
    <property type="term" value="C:cytosol"/>
    <property type="evidence" value="ECO:0007669"/>
    <property type="project" value="TreeGrafter"/>
</dbReference>
<dbReference type="GO" id="GO:0008270">
    <property type="term" value="F:zinc ion binding"/>
    <property type="evidence" value="ECO:0007669"/>
    <property type="project" value="UniProtKB-UniRule"/>
</dbReference>
<evidence type="ECO:0000313" key="12">
    <source>
        <dbReference type="EMBL" id="SEM57466.1"/>
    </source>
</evidence>
<dbReference type="Proteomes" id="UP000198883">
    <property type="component" value="Unassembled WGS sequence"/>
</dbReference>
<evidence type="ECO:0000256" key="8">
    <source>
        <dbReference type="PIRSR" id="PIRSR006334-2"/>
    </source>
</evidence>
<feature type="domain" description="CMP/dCMP-type deaminase" evidence="10">
    <location>
        <begin position="192"/>
        <end position="298"/>
    </location>
</feature>
<dbReference type="AlphaFoldDB" id="A0A1H7ZGL2"/>
<dbReference type="CDD" id="cd01283">
    <property type="entry name" value="cytidine_deaminase"/>
    <property type="match status" value="2"/>
</dbReference>
<dbReference type="InterPro" id="IPR016192">
    <property type="entry name" value="APOBEC/CMP_deaminase_Zn-bd"/>
</dbReference>
<dbReference type="SUPFAM" id="SSF53927">
    <property type="entry name" value="Cytidine deaminase-like"/>
    <property type="match status" value="2"/>
</dbReference>
<dbReference type="GO" id="GO:0072527">
    <property type="term" value="P:pyrimidine-containing compound metabolic process"/>
    <property type="evidence" value="ECO:0007669"/>
    <property type="project" value="UniProtKB-ARBA"/>
</dbReference>
<proteinExistence type="inferred from homology"/>
<evidence type="ECO:0000256" key="5">
    <source>
        <dbReference type="ARBA" id="ARBA00022833"/>
    </source>
</evidence>
<dbReference type="InterPro" id="IPR050202">
    <property type="entry name" value="Cyt/Deoxycyt_deaminase"/>
</dbReference>
<dbReference type="GO" id="GO:0042802">
    <property type="term" value="F:identical protein binding"/>
    <property type="evidence" value="ECO:0007669"/>
    <property type="project" value="UniProtKB-ARBA"/>
</dbReference>
<evidence type="ECO:0000313" key="11">
    <source>
        <dbReference type="EMBL" id="MDP8085807.1"/>
    </source>
</evidence>
<dbReference type="EMBL" id="FOBN01000025">
    <property type="protein sequence ID" value="SEM57466.1"/>
    <property type="molecule type" value="Genomic_DNA"/>
</dbReference>
<dbReference type="GO" id="GO:0055086">
    <property type="term" value="P:nucleobase-containing small molecule metabolic process"/>
    <property type="evidence" value="ECO:0007669"/>
    <property type="project" value="UniProtKB-ARBA"/>
</dbReference>
<evidence type="ECO:0000259" key="10">
    <source>
        <dbReference type="PROSITE" id="PS51747"/>
    </source>
</evidence>